<dbReference type="GO" id="GO:0016281">
    <property type="term" value="C:eukaryotic translation initiation factor 4F complex"/>
    <property type="evidence" value="ECO:0007669"/>
    <property type="project" value="TreeGrafter"/>
</dbReference>
<dbReference type="Gene3D" id="1.25.40.180">
    <property type="match status" value="3"/>
</dbReference>
<evidence type="ECO:0000256" key="6">
    <source>
        <dbReference type="ARBA" id="ARBA00022553"/>
    </source>
</evidence>
<dbReference type="AlphaFoldDB" id="A0A812AY74"/>
<dbReference type="InterPro" id="IPR003890">
    <property type="entry name" value="MIF4G-like_typ-3"/>
</dbReference>
<dbReference type="InterPro" id="IPR016024">
    <property type="entry name" value="ARM-type_fold"/>
</dbReference>
<evidence type="ECO:0000256" key="2">
    <source>
        <dbReference type="ARBA" id="ARBA00022481"/>
    </source>
</evidence>
<dbReference type="Pfam" id="PF02020">
    <property type="entry name" value="W2"/>
    <property type="match status" value="1"/>
</dbReference>
<dbReference type="Pfam" id="PF02847">
    <property type="entry name" value="MA3"/>
    <property type="match status" value="1"/>
</dbReference>
<dbReference type="Pfam" id="PF02854">
    <property type="entry name" value="MIF4G"/>
    <property type="match status" value="1"/>
</dbReference>
<keyword evidence="9" id="KW-0648">Protein biosynthesis</keyword>
<feature type="region of interest" description="Disordered" evidence="14">
    <location>
        <begin position="650"/>
        <end position="670"/>
    </location>
</feature>
<accession>A0A812AY74</accession>
<dbReference type="OrthoDB" id="514777at2759"/>
<evidence type="ECO:0000256" key="12">
    <source>
        <dbReference type="ARBA" id="ARBA00040449"/>
    </source>
</evidence>
<evidence type="ECO:0000256" key="9">
    <source>
        <dbReference type="ARBA" id="ARBA00022917"/>
    </source>
</evidence>
<evidence type="ECO:0000313" key="17">
    <source>
        <dbReference type="EMBL" id="CAE1159461.1"/>
    </source>
</evidence>
<dbReference type="SMART" id="SM00515">
    <property type="entry name" value="eIF5C"/>
    <property type="match status" value="1"/>
</dbReference>
<keyword evidence="5" id="KW-0396">Initiation factor</keyword>
<evidence type="ECO:0000313" key="18">
    <source>
        <dbReference type="Proteomes" id="UP000597762"/>
    </source>
</evidence>
<feature type="domain" description="W2" evidence="15">
    <location>
        <begin position="839"/>
        <end position="1033"/>
    </location>
</feature>
<comment type="similarity">
    <text evidence="1">Belongs to the eukaryotic initiation factor 4G family.</text>
</comment>
<comment type="function">
    <text evidence="11">Appears to play a role in the switch from cap-dependent to IRES-mediated translation during mitosis, apoptosis and viral infection. Cleaved by some caspases and viral proteases.</text>
</comment>
<dbReference type="PROSITE" id="PS51366">
    <property type="entry name" value="MI"/>
    <property type="match status" value="1"/>
</dbReference>
<evidence type="ECO:0000256" key="1">
    <source>
        <dbReference type="ARBA" id="ARBA00005775"/>
    </source>
</evidence>
<feature type="compositionally biased region" description="Polar residues" evidence="14">
    <location>
        <begin position="583"/>
        <end position="594"/>
    </location>
</feature>
<dbReference type="FunFam" id="1.25.40.180:FF:000011">
    <property type="entry name" value="Eukaryotic translation initiation factor 4 gamma 2"/>
    <property type="match status" value="1"/>
</dbReference>
<keyword evidence="2" id="KW-0488">Methylation</keyword>
<evidence type="ECO:0000259" key="15">
    <source>
        <dbReference type="PROSITE" id="PS51363"/>
    </source>
</evidence>
<dbReference type="PANTHER" id="PTHR23253">
    <property type="entry name" value="EUKARYOTIC TRANSLATION INITIATION FACTOR 4 GAMMA"/>
    <property type="match status" value="1"/>
</dbReference>
<dbReference type="CDD" id="cd11559">
    <property type="entry name" value="W2_eIF4G1_like"/>
    <property type="match status" value="1"/>
</dbReference>
<gene>
    <name evidence="17" type="ORF">SPHA_5957</name>
</gene>
<keyword evidence="10" id="KW-0007">Acetylation</keyword>
<dbReference type="Proteomes" id="UP000597762">
    <property type="component" value="Unassembled WGS sequence"/>
</dbReference>
<feature type="region of interest" description="Disordered" evidence="14">
    <location>
        <begin position="480"/>
        <end position="594"/>
    </location>
</feature>
<comment type="caution">
    <text evidence="17">The sequence shown here is derived from an EMBL/GenBank/DDBJ whole genome shotgun (WGS) entry which is preliminary data.</text>
</comment>
<name>A0A812AY74_ACAPH</name>
<dbReference type="InterPro" id="IPR003307">
    <property type="entry name" value="W2_domain"/>
</dbReference>
<evidence type="ECO:0000256" key="5">
    <source>
        <dbReference type="ARBA" id="ARBA00022540"/>
    </source>
</evidence>
<evidence type="ECO:0000256" key="7">
    <source>
        <dbReference type="ARBA" id="ARBA00022843"/>
    </source>
</evidence>
<evidence type="ECO:0000256" key="14">
    <source>
        <dbReference type="SAM" id="MobiDB-lite"/>
    </source>
</evidence>
<keyword evidence="6" id="KW-0597">Phosphoprotein</keyword>
<organism evidence="17 18">
    <name type="scientific">Acanthosepion pharaonis</name>
    <name type="common">Pharaoh cuttlefish</name>
    <name type="synonym">Sepia pharaonis</name>
    <dbReference type="NCBI Taxonomy" id="158019"/>
    <lineage>
        <taxon>Eukaryota</taxon>
        <taxon>Metazoa</taxon>
        <taxon>Spiralia</taxon>
        <taxon>Lophotrochozoa</taxon>
        <taxon>Mollusca</taxon>
        <taxon>Cephalopoda</taxon>
        <taxon>Coleoidea</taxon>
        <taxon>Decapodiformes</taxon>
        <taxon>Sepiida</taxon>
        <taxon>Sepiina</taxon>
        <taxon>Sepiidae</taxon>
        <taxon>Acanthosepion</taxon>
    </lineage>
</organism>
<evidence type="ECO:0000256" key="13">
    <source>
        <dbReference type="ARBA" id="ARBA00046720"/>
    </source>
</evidence>
<feature type="compositionally biased region" description="Gly residues" evidence="14">
    <location>
        <begin position="485"/>
        <end position="501"/>
    </location>
</feature>
<feature type="compositionally biased region" description="Low complexity" evidence="14">
    <location>
        <begin position="542"/>
        <end position="556"/>
    </location>
</feature>
<dbReference type="GO" id="GO:0003729">
    <property type="term" value="F:mRNA binding"/>
    <property type="evidence" value="ECO:0007669"/>
    <property type="project" value="TreeGrafter"/>
</dbReference>
<evidence type="ECO:0000256" key="3">
    <source>
        <dbReference type="ARBA" id="ARBA00022491"/>
    </source>
</evidence>
<keyword evidence="18" id="KW-1185">Reference proteome</keyword>
<dbReference type="SUPFAM" id="SSF48371">
    <property type="entry name" value="ARM repeat"/>
    <property type="match status" value="3"/>
</dbReference>
<evidence type="ECO:0000256" key="10">
    <source>
        <dbReference type="ARBA" id="ARBA00022990"/>
    </source>
</evidence>
<dbReference type="GO" id="GO:0003743">
    <property type="term" value="F:translation initiation factor activity"/>
    <property type="evidence" value="ECO:0007669"/>
    <property type="project" value="UniProtKB-KW"/>
</dbReference>
<dbReference type="SMART" id="SM00544">
    <property type="entry name" value="MA3"/>
    <property type="match status" value="1"/>
</dbReference>
<evidence type="ECO:0000256" key="11">
    <source>
        <dbReference type="ARBA" id="ARBA00037759"/>
    </source>
</evidence>
<dbReference type="PANTHER" id="PTHR23253:SF9">
    <property type="entry name" value="EUKARYOTIC TRANSLATION INITIATION FACTOR 4 GAMMA 2"/>
    <property type="match status" value="1"/>
</dbReference>
<feature type="domain" description="MI" evidence="16">
    <location>
        <begin position="673"/>
        <end position="796"/>
    </location>
</feature>
<protein>
    <recommendedName>
        <fullName evidence="12">Eukaryotic translation initiation factor 4 gamma 2</fullName>
    </recommendedName>
</protein>
<feature type="region of interest" description="Disordered" evidence="14">
    <location>
        <begin position="55"/>
        <end position="75"/>
    </location>
</feature>
<keyword evidence="7" id="KW-0832">Ubl conjugation</keyword>
<comment type="subunit">
    <text evidence="13">Interacts with the serine/threonine protein kinases MKNK1 and MKNK2. Binds EIF4A and EIF3. Interacts with MIF4GD. Interacts with DAZAP2.</text>
</comment>
<dbReference type="FunFam" id="1.25.40.180:FF:000007">
    <property type="entry name" value="Eukaryotic translation initiation factor 4 gamma 2"/>
    <property type="match status" value="1"/>
</dbReference>
<feature type="compositionally biased region" description="Low complexity" evidence="14">
    <location>
        <begin position="502"/>
        <end position="535"/>
    </location>
</feature>
<keyword evidence="3" id="KW-0678">Repressor</keyword>
<reference evidence="17" key="1">
    <citation type="submission" date="2021-01" db="EMBL/GenBank/DDBJ databases">
        <authorList>
            <person name="Li R."/>
            <person name="Bekaert M."/>
        </authorList>
    </citation>
    <scope>NUCLEOTIDE SEQUENCE</scope>
    <source>
        <strain evidence="17">Farmed</strain>
    </source>
</reference>
<dbReference type="GO" id="GO:0006446">
    <property type="term" value="P:regulation of translational initiation"/>
    <property type="evidence" value="ECO:0007669"/>
    <property type="project" value="UniProtKB-ARBA"/>
</dbReference>
<dbReference type="EMBL" id="CAHIKZ030000196">
    <property type="protein sequence ID" value="CAE1159461.1"/>
    <property type="molecule type" value="Genomic_DNA"/>
</dbReference>
<dbReference type="FunFam" id="1.25.40.180:FF:000017">
    <property type="entry name" value="Eukaryotic translation initiation factor 4 gamma 2"/>
    <property type="match status" value="1"/>
</dbReference>
<dbReference type="PROSITE" id="PS51363">
    <property type="entry name" value="W2"/>
    <property type="match status" value="1"/>
</dbReference>
<dbReference type="SMART" id="SM00543">
    <property type="entry name" value="MIF4G"/>
    <property type="match status" value="1"/>
</dbReference>
<evidence type="ECO:0000259" key="16">
    <source>
        <dbReference type="PROSITE" id="PS51366"/>
    </source>
</evidence>
<keyword evidence="4" id="KW-1017">Isopeptide bond</keyword>
<dbReference type="InterPro" id="IPR003891">
    <property type="entry name" value="Initiation_fac_eIF4g_MI"/>
</dbReference>
<keyword evidence="8" id="KW-0810">Translation regulation</keyword>
<evidence type="ECO:0000256" key="4">
    <source>
        <dbReference type="ARBA" id="ARBA00022499"/>
    </source>
</evidence>
<evidence type="ECO:0000256" key="8">
    <source>
        <dbReference type="ARBA" id="ARBA00022845"/>
    </source>
</evidence>
<proteinExistence type="inferred from homology"/>
<sequence length="1037" mass="117000">MHSFFKIFELKKFVIALLKLHIILNENKFFFFFLIISTARWCFLPTTSSILDGHKGEGGVSRRSGGRDERPPQLSIPGDYLSSKNRWIPPSTLKRDVNASDDRNDLVLRTVRGWNPPSCKQRDGLSTEEKNDLIFRKARGILNKLTPEKFDKLSLELLNVGIDSQLILKGIILLIFEKALDEPKYSSLYAQLCHRLCEDAPNFEHPSSNTTTFRRLLLNKCRDEFENRSRATEAYDKKDVPLNDDEAEQYHLAKQKMLGNIKFIGELGKLEMLHEGILHKCIKQLLEKKKNVPVKDMAEDLECLCQIIRTVGRRLDTPKAKAWMDQYFERIKNFAANPDLPSRIRFMLQDVVELRANKWVPRKVLSDHGPKTISQIRQEAADEFGVYIAPPDTSGRGAGGAGTGNMFGSRLLNGNMVPGQRGGLGDIFSASPTGLPNSIGTGPGVIQLDSFVPGYSLNMGRRGSQPNPGSYQNQYSNRRLQQDGSVGGPGGNVSSGVGGSGSSPRSSRRGNSQQSLQQNQSQSQQIYQLQQNHQSTQMSNIQQSLLSQPSQLSQAQRVQGTGGSRDLPPRFVRMTIQPPTGPEKTNSNSEEISLRPSKNFNVFRPTVPNMLPKSARGGPPSSGSQQTVFQSPILDIGSGTAPHLLTKQPQITIKQANPDKAKTVKKAPPTKKELENSMTALLDDYFNSGDVPTAVNAFRDLNAPNKYVADVIYKMMINNIDKTDSDREKVMNLLCAMKPENLLTSENFMDAYRRLLDKLPELETDIPLVKSYAASYAAQAIAGNVICLADLAEALERGAHYPLFLICLQQMHKQKDKEWLVNIFNDSKINLQDMLPEIDQSKEKMMEILEDRGLSFLFPLLRIQSELWKQIQSDPSATAIFKWIKDKVQNDLHYSPGFVNILTTSILKYVTKSSTLSENCDPAVVPDKHLSEKERELLDKLKVVLQRFLHDHIGLQVSALYASQVFCYNCHFPKNMLRRFFMNFYDMEIIEEEAFLKWKEDINDEYPGKGKALFQVNQWLTWLEQAEEESEDDDDED</sequence>